<proteinExistence type="inferred from homology"/>
<evidence type="ECO:0000256" key="1">
    <source>
        <dbReference type="ARBA" id="ARBA00008535"/>
    </source>
</evidence>
<dbReference type="GO" id="GO:0005525">
    <property type="term" value="F:GTP binding"/>
    <property type="evidence" value="ECO:0007669"/>
    <property type="project" value="UniProtKB-KW"/>
</dbReference>
<evidence type="ECO:0000256" key="2">
    <source>
        <dbReference type="ARBA" id="ARBA00022741"/>
    </source>
</evidence>
<keyword evidence="5" id="KW-0812">Transmembrane</keyword>
<keyword evidence="5" id="KW-0472">Membrane</keyword>
<keyword evidence="2" id="KW-0547">Nucleotide-binding</keyword>
<dbReference type="FunFam" id="3.40.50.300:FF:002274">
    <property type="entry name" value="Si:dkeyp-69e1.8"/>
    <property type="match status" value="1"/>
</dbReference>
<dbReference type="PROSITE" id="PS51720">
    <property type="entry name" value="G_AIG1"/>
    <property type="match status" value="1"/>
</dbReference>
<feature type="domain" description="AIG1-type G" evidence="6">
    <location>
        <begin position="17"/>
        <end position="222"/>
    </location>
</feature>
<dbReference type="Gene3D" id="3.40.50.300">
    <property type="entry name" value="P-loop containing nucleotide triphosphate hydrolases"/>
    <property type="match status" value="1"/>
</dbReference>
<dbReference type="SUPFAM" id="SSF52540">
    <property type="entry name" value="P-loop containing nucleoside triphosphate hydrolases"/>
    <property type="match status" value="1"/>
</dbReference>
<evidence type="ECO:0000313" key="8">
    <source>
        <dbReference type="RefSeq" id="XP_030649699.1"/>
    </source>
</evidence>
<evidence type="ECO:0000256" key="3">
    <source>
        <dbReference type="ARBA" id="ARBA00023134"/>
    </source>
</evidence>
<organism evidence="7 8">
    <name type="scientific">Chanos chanos</name>
    <name type="common">Milkfish</name>
    <name type="synonym">Mugil chanos</name>
    <dbReference type="NCBI Taxonomy" id="29144"/>
    <lineage>
        <taxon>Eukaryota</taxon>
        <taxon>Metazoa</taxon>
        <taxon>Chordata</taxon>
        <taxon>Craniata</taxon>
        <taxon>Vertebrata</taxon>
        <taxon>Euteleostomi</taxon>
        <taxon>Actinopterygii</taxon>
        <taxon>Neopterygii</taxon>
        <taxon>Teleostei</taxon>
        <taxon>Ostariophysi</taxon>
        <taxon>Gonorynchiformes</taxon>
        <taxon>Chanidae</taxon>
        <taxon>Chanos</taxon>
    </lineage>
</organism>
<feature type="transmembrane region" description="Helical" evidence="5">
    <location>
        <begin position="303"/>
        <end position="328"/>
    </location>
</feature>
<dbReference type="GeneID" id="115829673"/>
<dbReference type="Pfam" id="PF04548">
    <property type="entry name" value="AIG1"/>
    <property type="match status" value="1"/>
</dbReference>
<dbReference type="InterPro" id="IPR045058">
    <property type="entry name" value="GIMA/IAN/Toc"/>
</dbReference>
<keyword evidence="3" id="KW-0342">GTP-binding</keyword>
<accession>A0A6J2WZJ9</accession>
<dbReference type="PANTHER" id="PTHR10903:SF167">
    <property type="entry name" value="GTPASE IMAP FAMILY MEMBER 6-RELATED"/>
    <property type="match status" value="1"/>
</dbReference>
<dbReference type="InterPro" id="IPR027417">
    <property type="entry name" value="P-loop_NTPase"/>
</dbReference>
<dbReference type="Proteomes" id="UP000504632">
    <property type="component" value="Chromosome 16"/>
</dbReference>
<dbReference type="InterPro" id="IPR006703">
    <property type="entry name" value="G_AIG1"/>
</dbReference>
<dbReference type="PANTHER" id="PTHR10903">
    <property type="entry name" value="GTPASE, IMAP FAMILY MEMBER-RELATED"/>
    <property type="match status" value="1"/>
</dbReference>
<dbReference type="AlphaFoldDB" id="A0A6J2WZJ9"/>
<gene>
    <name evidence="8" type="primary">LOC115829673</name>
</gene>
<feature type="region of interest" description="Disordered" evidence="4">
    <location>
        <begin position="233"/>
        <end position="258"/>
    </location>
</feature>
<protein>
    <submittedName>
        <fullName evidence="8">GTPase IMAP family member 4</fullName>
    </submittedName>
</protein>
<evidence type="ECO:0000259" key="6">
    <source>
        <dbReference type="PROSITE" id="PS51720"/>
    </source>
</evidence>
<dbReference type="OrthoDB" id="8933988at2759"/>
<evidence type="ECO:0000256" key="4">
    <source>
        <dbReference type="SAM" id="MobiDB-lite"/>
    </source>
</evidence>
<keyword evidence="5" id="KW-1133">Transmembrane helix</keyword>
<dbReference type="RefSeq" id="XP_030649699.1">
    <property type="nucleotide sequence ID" value="XM_030793839.1"/>
</dbReference>
<reference evidence="8" key="1">
    <citation type="submission" date="2025-08" db="UniProtKB">
        <authorList>
            <consortium name="RefSeq"/>
        </authorList>
    </citation>
    <scope>IDENTIFICATION</scope>
</reference>
<feature type="compositionally biased region" description="Basic and acidic residues" evidence="4">
    <location>
        <begin position="249"/>
        <end position="258"/>
    </location>
</feature>
<evidence type="ECO:0000256" key="5">
    <source>
        <dbReference type="SAM" id="Phobius"/>
    </source>
</evidence>
<name>A0A6J2WZJ9_CHACN</name>
<comment type="similarity">
    <text evidence="1">Belongs to the TRAFAC class TrmE-Era-EngA-EngB-Septin-like GTPase superfamily. AIG1/Toc34/Toc159-like paraseptin GTPase family. IAN subfamily.</text>
</comment>
<sequence>MDGSLRHTDQDEEGSSGRELRLILLGRGHSGKSSVGNVVLGDQVFETHSNSETSHTEECEKRKATVAGREVSVVDTPDWFCSERPPEEIQRQLSLCVALSAPGPHAFLLCVPVHRHGDLDLQALGALEEVFGPDAISKYTLVLLTHVDLLPEGQSLEEYLSTQRKDVLELVERCGDRYHTVERGGGEEKEKKTAVELLEKVEQMVGEGGAEFYTCSLFIEAETRIRQRQEEIARQRREEGEEDVAPGQERTREEAERSVRDLRVDGINALSPPSPPPSFLLSVWNWVTGCLGRVAKLVRLEALLGSLVGLFVGGPLGGAMGATVGSVATEVGRRKRLKTK</sequence>
<keyword evidence="7" id="KW-1185">Reference proteome</keyword>
<dbReference type="InParanoid" id="A0A6J2WZJ9"/>
<evidence type="ECO:0000313" key="7">
    <source>
        <dbReference type="Proteomes" id="UP000504632"/>
    </source>
</evidence>